<dbReference type="GeneID" id="92943726"/>
<dbReference type="EMBL" id="WOFV02000025">
    <property type="protein sequence ID" value="NAS18070.1"/>
    <property type="molecule type" value="Genomic_DNA"/>
</dbReference>
<evidence type="ECO:0000313" key="4">
    <source>
        <dbReference type="Proteomes" id="UP000515243"/>
    </source>
</evidence>
<protein>
    <submittedName>
        <fullName evidence="1">Uncharacterized protein</fullName>
    </submittedName>
</protein>
<dbReference type="RefSeq" id="WP_051119380.1">
    <property type="nucleotide sequence ID" value="NZ_AP019716.1"/>
</dbReference>
<dbReference type="Proteomes" id="UP000515243">
    <property type="component" value="Chromosome 1"/>
</dbReference>
<sequence length="104" mass="11945">MSEKITKDQETLICKRAIDTFGAAIQQVVAMEECGELIQAISKAIRCKTHNVEEEIADVEIMCKQLRIIYNSQKVDEIKQDKLKRLEGVVWNGQSRKQKNEEAH</sequence>
<proteinExistence type="predicted"/>
<evidence type="ECO:0000313" key="3">
    <source>
        <dbReference type="Proteomes" id="UP000474042"/>
    </source>
</evidence>
<dbReference type="Proteomes" id="UP000474042">
    <property type="component" value="Unassembled WGS sequence"/>
</dbReference>
<dbReference type="EMBL" id="CP040626">
    <property type="protein sequence ID" value="QMW90549.1"/>
    <property type="molecule type" value="Genomic_DNA"/>
</dbReference>
<evidence type="ECO:0000313" key="1">
    <source>
        <dbReference type="EMBL" id="NAS18070.1"/>
    </source>
</evidence>
<dbReference type="CDD" id="cd11539">
    <property type="entry name" value="NTP-PPase_u2"/>
    <property type="match status" value="1"/>
</dbReference>
<reference evidence="1 3" key="2">
    <citation type="submission" date="2020-01" db="EMBL/GenBank/DDBJ databases">
        <title>Genome sequence of a 1,3-propanediol producer, Clostridium butyricum S3.</title>
        <authorList>
            <person name="Zhou J."/>
        </authorList>
    </citation>
    <scope>NUCLEOTIDE SEQUENCE [LARGE SCALE GENOMIC DNA]</scope>
    <source>
        <strain evidence="1 3">S3</strain>
    </source>
</reference>
<name>A0A6L9EN93_CLOBU</name>
<dbReference type="AlphaFoldDB" id="A0A6L9EN93"/>
<accession>A0A6L9EN93</accession>
<evidence type="ECO:0000313" key="2">
    <source>
        <dbReference type="EMBL" id="QMW90549.1"/>
    </source>
</evidence>
<gene>
    <name evidence="2" type="ORF">FF104_06130</name>
    <name evidence="1" type="ORF">GND98_009345</name>
</gene>
<organism evidence="1 3">
    <name type="scientific">Clostridium butyricum</name>
    <dbReference type="NCBI Taxonomy" id="1492"/>
    <lineage>
        <taxon>Bacteria</taxon>
        <taxon>Bacillati</taxon>
        <taxon>Bacillota</taxon>
        <taxon>Clostridia</taxon>
        <taxon>Eubacteriales</taxon>
        <taxon>Clostridiaceae</taxon>
        <taxon>Clostridium</taxon>
    </lineage>
</organism>
<dbReference type="SUPFAM" id="SSF101386">
    <property type="entry name" value="all-alpha NTP pyrophosphatases"/>
    <property type="match status" value="1"/>
</dbReference>
<reference evidence="2 4" key="1">
    <citation type="submission" date="2019-05" db="EMBL/GenBank/DDBJ databases">
        <authorList>
            <person name="Schori C."/>
            <person name="Ahrens C."/>
        </authorList>
    </citation>
    <scope>NUCLEOTIDE SEQUENCE [LARGE SCALE GENOMIC DNA]</scope>
    <source>
        <strain evidence="2 4">DSM 10702</strain>
    </source>
</reference>